<dbReference type="EMBL" id="WQMT02000005">
    <property type="protein sequence ID" value="KAG9222248.1"/>
    <property type="molecule type" value="Genomic_DNA"/>
</dbReference>
<name>A0ACB7IVL1_PLECO</name>
<reference evidence="1 2" key="1">
    <citation type="journal article" date="2021" name="Appl. Environ. Microbiol.">
        <title>Genetic linkage and physical mapping for an oyster mushroom Pleurotus cornucopiae and QTL analysis for the trait cap color.</title>
        <authorList>
            <person name="Zhang Y."/>
            <person name="Gao W."/>
            <person name="Sonnenberg A."/>
            <person name="Chen Q."/>
            <person name="Zhang J."/>
            <person name="Huang C."/>
        </authorList>
    </citation>
    <scope>NUCLEOTIDE SEQUENCE [LARGE SCALE GENOMIC DNA]</scope>
    <source>
        <strain evidence="1">CCMSSC00406</strain>
    </source>
</reference>
<organism evidence="1 2">
    <name type="scientific">Pleurotus cornucopiae</name>
    <name type="common">Cornucopia mushroom</name>
    <dbReference type="NCBI Taxonomy" id="5321"/>
    <lineage>
        <taxon>Eukaryota</taxon>
        <taxon>Fungi</taxon>
        <taxon>Dikarya</taxon>
        <taxon>Basidiomycota</taxon>
        <taxon>Agaricomycotina</taxon>
        <taxon>Agaricomycetes</taxon>
        <taxon>Agaricomycetidae</taxon>
        <taxon>Agaricales</taxon>
        <taxon>Pleurotineae</taxon>
        <taxon>Pleurotaceae</taxon>
        <taxon>Pleurotus</taxon>
    </lineage>
</organism>
<comment type="caution">
    <text evidence="1">The sequence shown here is derived from an EMBL/GenBank/DDBJ whole genome shotgun (WGS) entry which is preliminary data.</text>
</comment>
<accession>A0ACB7IVL1</accession>
<keyword evidence="2" id="KW-1185">Reference proteome</keyword>
<gene>
    <name evidence="1" type="ORF">CCMSSC00406_0006545</name>
</gene>
<evidence type="ECO:0000313" key="2">
    <source>
        <dbReference type="Proteomes" id="UP000824881"/>
    </source>
</evidence>
<evidence type="ECO:0000313" key="1">
    <source>
        <dbReference type="EMBL" id="KAG9222248.1"/>
    </source>
</evidence>
<proteinExistence type="predicted"/>
<dbReference type="Proteomes" id="UP000824881">
    <property type="component" value="Unassembled WGS sequence"/>
</dbReference>
<sequence>MPAGVPDVQAIVTPTVGALLIGVLFSICLFGANTLQTWYYYQHYPSDGIHLKLWACCGSLNFTNVEGLDTTIWSATMTLLITGVLILLVHSFFAWRIYILSGRKPIIPLFILLLAVAHAAITWGVVGISFAAGAYSRFPKTIQSTSTSSLAIGVATDLTIACSLGYYLHRGRSGISRTDQLINKLIFWAVNIGLLTSITDFVVLMVSELMDNLIFLAIYQIISNLYAASMLATLNLRPFSRDHVLDEHGTVLELGSFHASAPASSKINKASLPHTGSYTSYLTIIYRAAPLSLGIQSQPRAMTSISTTW</sequence>
<protein>
    <submittedName>
        <fullName evidence="1">Uncharacterized protein</fullName>
    </submittedName>
</protein>